<evidence type="ECO:0000256" key="4">
    <source>
        <dbReference type="PROSITE-ProRule" id="PRU00335"/>
    </source>
</evidence>
<dbReference type="InterPro" id="IPR009057">
    <property type="entry name" value="Homeodomain-like_sf"/>
</dbReference>
<dbReference type="Pfam" id="PF00440">
    <property type="entry name" value="TetR_N"/>
    <property type="match status" value="1"/>
</dbReference>
<reference evidence="6 7" key="1">
    <citation type="submission" date="2023-07" db="EMBL/GenBank/DDBJ databases">
        <title>Protaetiibacter sp. nov WY-16 isolated from soil.</title>
        <authorList>
            <person name="Liu B."/>
            <person name="Wan Y."/>
        </authorList>
    </citation>
    <scope>NUCLEOTIDE SEQUENCE [LARGE SCALE GENOMIC DNA]</scope>
    <source>
        <strain evidence="6 7">WY-16</strain>
    </source>
</reference>
<dbReference type="InterPro" id="IPR036271">
    <property type="entry name" value="Tet_transcr_reg_TetR-rel_C_sf"/>
</dbReference>
<dbReference type="SUPFAM" id="SSF48498">
    <property type="entry name" value="Tetracyclin repressor-like, C-terminal domain"/>
    <property type="match status" value="1"/>
</dbReference>
<name>A0ABT9BQX2_9MICO</name>
<evidence type="ECO:0000313" key="6">
    <source>
        <dbReference type="EMBL" id="MDO7882818.1"/>
    </source>
</evidence>
<dbReference type="PANTHER" id="PTHR47506">
    <property type="entry name" value="TRANSCRIPTIONAL REGULATORY PROTEIN"/>
    <property type="match status" value="1"/>
</dbReference>
<feature type="DNA-binding region" description="H-T-H motif" evidence="4">
    <location>
        <begin position="55"/>
        <end position="74"/>
    </location>
</feature>
<dbReference type="PROSITE" id="PS50977">
    <property type="entry name" value="HTH_TETR_2"/>
    <property type="match status" value="1"/>
</dbReference>
<evidence type="ECO:0000256" key="2">
    <source>
        <dbReference type="ARBA" id="ARBA00023125"/>
    </source>
</evidence>
<accession>A0ABT9BQX2</accession>
<dbReference type="EMBL" id="JAUQUB010000002">
    <property type="protein sequence ID" value="MDO7882818.1"/>
    <property type="molecule type" value="Genomic_DNA"/>
</dbReference>
<protein>
    <submittedName>
        <fullName evidence="6">TetR/AcrR family transcriptional regulator</fullName>
    </submittedName>
</protein>
<keyword evidence="7" id="KW-1185">Reference proteome</keyword>
<proteinExistence type="predicted"/>
<evidence type="ECO:0000256" key="3">
    <source>
        <dbReference type="ARBA" id="ARBA00023163"/>
    </source>
</evidence>
<dbReference type="InterPro" id="IPR001647">
    <property type="entry name" value="HTH_TetR"/>
</dbReference>
<dbReference type="RefSeq" id="WP_305003250.1">
    <property type="nucleotide sequence ID" value="NZ_JAUQUB010000002.1"/>
</dbReference>
<evidence type="ECO:0000256" key="1">
    <source>
        <dbReference type="ARBA" id="ARBA00023015"/>
    </source>
</evidence>
<feature type="domain" description="HTH tetR-type" evidence="5">
    <location>
        <begin position="32"/>
        <end position="92"/>
    </location>
</feature>
<dbReference type="SUPFAM" id="SSF46689">
    <property type="entry name" value="Homeodomain-like"/>
    <property type="match status" value="1"/>
</dbReference>
<dbReference type="PANTHER" id="PTHR47506:SF6">
    <property type="entry name" value="HTH-TYPE TRANSCRIPTIONAL REPRESSOR NEMR"/>
    <property type="match status" value="1"/>
</dbReference>
<dbReference type="Proteomes" id="UP001241072">
    <property type="component" value="Unassembled WGS sequence"/>
</dbReference>
<keyword evidence="1" id="KW-0805">Transcription regulation</keyword>
<evidence type="ECO:0000259" key="5">
    <source>
        <dbReference type="PROSITE" id="PS50977"/>
    </source>
</evidence>
<comment type="caution">
    <text evidence="6">The sequence shown here is derived from an EMBL/GenBank/DDBJ whole genome shotgun (WGS) entry which is preliminary data.</text>
</comment>
<keyword evidence="3" id="KW-0804">Transcription</keyword>
<keyword evidence="2 4" id="KW-0238">DNA-binding</keyword>
<sequence length="211" mass="23485">MDERGSVRVRRETGWKIERYPQTVAGARDERPDLKAQLLRSALEIALREGLEPVTLDAVAAAEGVTPTAVVERFGSREGLMLALLDSVLARTLNADRDLGESDSGRRGLGEMLVAEMEGLRRQAPVVELIFMFYFARRDDVYRRRIREALSNYRRSFEAALDESDARRGVDARVLSSIVLSFLQGAAVQIIRDPDNFAPDDAIAAVRALLP</sequence>
<evidence type="ECO:0000313" key="7">
    <source>
        <dbReference type="Proteomes" id="UP001241072"/>
    </source>
</evidence>
<dbReference type="Gene3D" id="1.10.357.10">
    <property type="entry name" value="Tetracycline Repressor, domain 2"/>
    <property type="match status" value="1"/>
</dbReference>
<gene>
    <name evidence="6" type="ORF">Q5716_11335</name>
</gene>
<organism evidence="6 7">
    <name type="scientific">Antiquaquibacter soli</name>
    <dbReference type="NCBI Taxonomy" id="3064523"/>
    <lineage>
        <taxon>Bacteria</taxon>
        <taxon>Bacillati</taxon>
        <taxon>Actinomycetota</taxon>
        <taxon>Actinomycetes</taxon>
        <taxon>Micrococcales</taxon>
        <taxon>Microbacteriaceae</taxon>
        <taxon>Antiquaquibacter</taxon>
    </lineage>
</organism>